<protein>
    <submittedName>
        <fullName evidence="2">Glycosyl transferase family protein</fullName>
    </submittedName>
</protein>
<organism evidence="2">
    <name type="scientific">Vibrio parahaemolyticus</name>
    <dbReference type="NCBI Taxonomy" id="670"/>
    <lineage>
        <taxon>Bacteria</taxon>
        <taxon>Pseudomonadati</taxon>
        <taxon>Pseudomonadota</taxon>
        <taxon>Gammaproteobacteria</taxon>
        <taxon>Vibrionales</taxon>
        <taxon>Vibrionaceae</taxon>
        <taxon>Vibrio</taxon>
    </lineage>
</organism>
<dbReference type="InterPro" id="IPR001173">
    <property type="entry name" value="Glyco_trans_2-like"/>
</dbReference>
<evidence type="ECO:0000259" key="1">
    <source>
        <dbReference type="Pfam" id="PF00535"/>
    </source>
</evidence>
<dbReference type="SUPFAM" id="SSF53448">
    <property type="entry name" value="Nucleotide-diphospho-sugar transferases"/>
    <property type="match status" value="1"/>
</dbReference>
<dbReference type="Gene3D" id="3.90.550.10">
    <property type="entry name" value="Spore Coat Polysaccharide Biosynthesis Protein SpsA, Chain A"/>
    <property type="match status" value="1"/>
</dbReference>
<reference evidence="2" key="1">
    <citation type="journal article" date="2019" name="Int. J. Food Microbiol.">
        <title>Developing a novel molecular serotyping system based on capsular polysaccharide synthesis gene clusters of Vibrio parahaemolyticus.</title>
        <authorList>
            <person name="Pang Y."/>
            <person name="Guo X."/>
            <person name="Tian X."/>
            <person name="Liu F."/>
            <person name="Wang L."/>
            <person name="Wu J."/>
            <person name="Zhang S."/>
            <person name="Li S."/>
            <person name="Liu B."/>
        </authorList>
    </citation>
    <scope>NUCLEOTIDE SEQUENCE</scope>
    <source>
        <strain evidence="2">G2927</strain>
    </source>
</reference>
<dbReference type="Pfam" id="PF00535">
    <property type="entry name" value="Glycos_transf_2"/>
    <property type="match status" value="1"/>
</dbReference>
<proteinExistence type="predicted"/>
<evidence type="ECO:0000313" key="2">
    <source>
        <dbReference type="EMBL" id="QEQ70668.1"/>
    </source>
</evidence>
<dbReference type="CDD" id="cd00761">
    <property type="entry name" value="Glyco_tranf_GTA_type"/>
    <property type="match status" value="1"/>
</dbReference>
<dbReference type="PANTHER" id="PTHR22916">
    <property type="entry name" value="GLYCOSYLTRANSFERASE"/>
    <property type="match status" value="1"/>
</dbReference>
<gene>
    <name evidence="2" type="primary">wcyN</name>
</gene>
<feature type="domain" description="Glycosyltransferase 2-like" evidence="1">
    <location>
        <begin position="29"/>
        <end position="137"/>
    </location>
</feature>
<dbReference type="GO" id="GO:0016758">
    <property type="term" value="F:hexosyltransferase activity"/>
    <property type="evidence" value="ECO:0007669"/>
    <property type="project" value="UniProtKB-ARBA"/>
</dbReference>
<keyword evidence="2" id="KW-0808">Transferase</keyword>
<dbReference type="EMBL" id="MK455080">
    <property type="protein sequence ID" value="QEQ70668.1"/>
    <property type="molecule type" value="Genomic_DNA"/>
</dbReference>
<dbReference type="InterPro" id="IPR029044">
    <property type="entry name" value="Nucleotide-diphossugar_trans"/>
</dbReference>
<accession>A0A5Q5AWV9</accession>
<dbReference type="PANTHER" id="PTHR22916:SF3">
    <property type="entry name" value="UDP-GLCNAC:BETAGAL BETA-1,3-N-ACETYLGLUCOSAMINYLTRANSFERASE-LIKE PROTEIN 1"/>
    <property type="match status" value="1"/>
</dbReference>
<name>A0A5Q5AWV9_VIBPH</name>
<dbReference type="AlphaFoldDB" id="A0A5Q5AWV9"/>
<sequence>MFQEPLNAGDFQGAVLLSDRMKMKQPLFTILTPTYNRANLLRRVFDCLKIQECKDFEWIIVDDGSTDDTGVVVREFKSSSDIDIQYLKKENGGKHTALNLGFESCKGELLLILDSDDQITPDALKYIADLWDELRKDEKCAGIIGLCAYMDRNDVIGDKFPFEKGFSTITRNMFFYGMRGDKCDFIRADYIKHLRFPVLPGQRFIPESLVTYELDKKYQYLCVNKILEYKEYQEGGITNNYLDLTLKYADGFFPRFRHLAEKELVSQMSFKGKMVVYANFFRYLFHSNYGFWHETKSLELTVVDAFKMPMALLIGAAYYFNDRRVK</sequence>